<dbReference type="Gene3D" id="3.30.1150.10">
    <property type="match status" value="1"/>
</dbReference>
<dbReference type="Proteomes" id="UP000267342">
    <property type="component" value="Chromosome"/>
</dbReference>
<dbReference type="EMBL" id="AP018933">
    <property type="protein sequence ID" value="BBG31184.1"/>
    <property type="molecule type" value="Genomic_DNA"/>
</dbReference>
<proteinExistence type="predicted"/>
<accession>A0A348HHT2</accession>
<keyword evidence="2" id="KW-1185">Reference proteome</keyword>
<organism evidence="1 2">
    <name type="scientific">Zymobacter palmae</name>
    <dbReference type="NCBI Taxonomy" id="33074"/>
    <lineage>
        <taxon>Bacteria</taxon>
        <taxon>Pseudomonadati</taxon>
        <taxon>Pseudomonadota</taxon>
        <taxon>Gammaproteobacteria</taxon>
        <taxon>Oceanospirillales</taxon>
        <taxon>Halomonadaceae</taxon>
        <taxon>Zymobacter group</taxon>
        <taxon>Zymobacter</taxon>
    </lineage>
</organism>
<evidence type="ECO:0000313" key="2">
    <source>
        <dbReference type="Proteomes" id="UP000267342"/>
    </source>
</evidence>
<dbReference type="KEGG" id="zpl:ZBT109_2454"/>
<evidence type="ECO:0000313" key="1">
    <source>
        <dbReference type="EMBL" id="BBG31184.1"/>
    </source>
</evidence>
<name>A0A348HHT2_9GAMM</name>
<protein>
    <submittedName>
        <fullName evidence="1">Membrane protein</fullName>
    </submittedName>
</protein>
<sequence>MRGGKLCIGIFLSCLLGTGIPLGIGLKVLSDRLPESSAVAPTPPAKVAPVYPAVLTGRPSVELGDFILSTMPDKEKRSSREDGWAWVWQSEAQHIAWSAELGPSANATERVGVMRIHVLDEIATELRETNQELGWDITLSASGNPKFGVEKIEFSPHDCFGIWNGACTFETLPSLAKVGITAHLQCIQRSVSGENATYLIHRDDKEDRLLSWEVTGGSGGYSQNWWVEPYSVEALSADCGEQDNSPLPEDIEMSSSNQPDIERYQAMANEALKALSARAAETKGKHCTVRLVMDRWGASLPVIDVSRAGNDVPLCDDVLKVLEKEQWPESLSQTATVFEVTVGT</sequence>
<gene>
    <name evidence="1" type="ORF">ZBT109_2454</name>
</gene>
<dbReference type="AlphaFoldDB" id="A0A348HHT2"/>
<reference evidence="1 2" key="1">
    <citation type="submission" date="2018-09" db="EMBL/GenBank/DDBJ databases">
        <title>Zymobacter palmae IAM14233 (=T109) whole genome analysis.</title>
        <authorList>
            <person name="Yanase H."/>
        </authorList>
    </citation>
    <scope>NUCLEOTIDE SEQUENCE [LARGE SCALE GENOMIC DNA]</scope>
    <source>
        <strain evidence="1 2">IAM14233</strain>
    </source>
</reference>